<dbReference type="EMBL" id="ASGP02000002">
    <property type="protein sequence ID" value="KAH9521231.1"/>
    <property type="molecule type" value="Genomic_DNA"/>
</dbReference>
<dbReference type="AlphaFoldDB" id="A0A922L5P2"/>
<organism evidence="2 3">
    <name type="scientific">Dermatophagoides farinae</name>
    <name type="common">American house dust mite</name>
    <dbReference type="NCBI Taxonomy" id="6954"/>
    <lineage>
        <taxon>Eukaryota</taxon>
        <taxon>Metazoa</taxon>
        <taxon>Ecdysozoa</taxon>
        <taxon>Arthropoda</taxon>
        <taxon>Chelicerata</taxon>
        <taxon>Arachnida</taxon>
        <taxon>Acari</taxon>
        <taxon>Acariformes</taxon>
        <taxon>Sarcoptiformes</taxon>
        <taxon>Astigmata</taxon>
        <taxon>Psoroptidia</taxon>
        <taxon>Analgoidea</taxon>
        <taxon>Pyroglyphidae</taxon>
        <taxon>Dermatophagoidinae</taxon>
        <taxon>Dermatophagoides</taxon>
    </lineage>
</organism>
<reference evidence="2" key="2">
    <citation type="journal article" date="2022" name="Res Sq">
        <title>Comparative Genomics Reveals Insights into the Divergent Evolution of Astigmatic Mites and Household Pest Adaptations.</title>
        <authorList>
            <person name="Xiong Q."/>
            <person name="Wan A.T.-Y."/>
            <person name="Liu X.-Y."/>
            <person name="Fung C.S.-H."/>
            <person name="Xiao X."/>
            <person name="Malainual N."/>
            <person name="Hou J."/>
            <person name="Wang L."/>
            <person name="Wang M."/>
            <person name="Yang K."/>
            <person name="Cui Y."/>
            <person name="Leung E."/>
            <person name="Nong W."/>
            <person name="Shin S.-K."/>
            <person name="Au S."/>
            <person name="Jeong K.Y."/>
            <person name="Chew F.T."/>
            <person name="Hui J."/>
            <person name="Leung T.F."/>
            <person name="Tungtrongchitr A."/>
            <person name="Zhong N."/>
            <person name="Liu Z."/>
            <person name="Tsui S."/>
        </authorList>
    </citation>
    <scope>NUCLEOTIDE SEQUENCE</scope>
    <source>
        <strain evidence="2">Derf</strain>
        <tissue evidence="2">Whole organism</tissue>
    </source>
</reference>
<keyword evidence="3" id="KW-1185">Reference proteome</keyword>
<proteinExistence type="predicted"/>
<evidence type="ECO:0000256" key="1">
    <source>
        <dbReference type="SAM" id="MobiDB-lite"/>
    </source>
</evidence>
<feature type="region of interest" description="Disordered" evidence="1">
    <location>
        <begin position="1"/>
        <end position="23"/>
    </location>
</feature>
<sequence length="62" mass="7387">MVKKNIYIKQQQQQPSCLSDDDDDEHLTWKPYFENQNPNNWIYSGQKKTITTLGRMKNPNTN</sequence>
<gene>
    <name evidence="2" type="ORF">DERF_004905</name>
</gene>
<reference evidence="2" key="1">
    <citation type="submission" date="2013-05" db="EMBL/GenBank/DDBJ databases">
        <authorList>
            <person name="Yim A.K.Y."/>
            <person name="Chan T.F."/>
            <person name="Ji K.M."/>
            <person name="Liu X.Y."/>
            <person name="Zhou J.W."/>
            <person name="Li R.Q."/>
            <person name="Yang K.Y."/>
            <person name="Li J."/>
            <person name="Li M."/>
            <person name="Law P.T.W."/>
            <person name="Wu Y.L."/>
            <person name="Cai Z.L."/>
            <person name="Qin H."/>
            <person name="Bao Y."/>
            <person name="Leung R.K.K."/>
            <person name="Ng P.K.S."/>
            <person name="Zou J."/>
            <person name="Zhong X.J."/>
            <person name="Ran P.X."/>
            <person name="Zhong N.S."/>
            <person name="Liu Z.G."/>
            <person name="Tsui S.K.W."/>
        </authorList>
    </citation>
    <scope>NUCLEOTIDE SEQUENCE</scope>
    <source>
        <strain evidence="2">Derf</strain>
        <tissue evidence="2">Whole organism</tissue>
    </source>
</reference>
<evidence type="ECO:0000313" key="3">
    <source>
        <dbReference type="Proteomes" id="UP000790347"/>
    </source>
</evidence>
<comment type="caution">
    <text evidence="2">The sequence shown here is derived from an EMBL/GenBank/DDBJ whole genome shotgun (WGS) entry which is preliminary data.</text>
</comment>
<name>A0A922L5P2_DERFA</name>
<accession>A0A922L5P2</accession>
<evidence type="ECO:0000313" key="2">
    <source>
        <dbReference type="EMBL" id="KAH9521231.1"/>
    </source>
</evidence>
<dbReference type="Proteomes" id="UP000790347">
    <property type="component" value="Unassembled WGS sequence"/>
</dbReference>
<protein>
    <submittedName>
        <fullName evidence="2">Uncharacterized protein</fullName>
    </submittedName>
</protein>